<feature type="non-terminal residue" evidence="3">
    <location>
        <position position="1"/>
    </location>
</feature>
<sequence>HASKRPTALYGDPGVNYHGPLREDADLPAFGYASNDVNAWTPELLELKAKAEEWHLEHTGLKVVFSACLMNRYDGGDEWLGWHSDREELDPALNAPRASPIASISLGATRRFGFRLKMVPGKEGECETARLGHGSLCIMENVCQLLYQHSLLPEPAWSKKGKGVRVNLTFRSSNPTLPAEKALALTSAMPSAATGESESLPAVGGAQREPLFVGLTPNVSHTTKGYKKELFHPFETPFTSDKADLASLRYRTWLLAQPLFHSWVCSELRGRELQGGSERKKRAKDFAHVRGLAAITGALCQPEEQVDTAEAKALDFKVLQQRAEEAKKRTAAADKSGKQGKKAIGQVASPQVSIGKTGNNREKFKLRNMQGREANNNGREVPQGTQAVADSRNSKRRLEEAVKQPSTPAETGEPKKNLGKKQRELAKKRKQLAS</sequence>
<dbReference type="EMBL" id="CAJNNW010006052">
    <property type="protein sequence ID" value="CAE8647978.1"/>
    <property type="molecule type" value="Genomic_DNA"/>
</dbReference>
<feature type="domain" description="Fe2OG dioxygenase" evidence="2">
    <location>
        <begin position="64"/>
        <end position="174"/>
    </location>
</feature>
<dbReference type="PANTHER" id="PTHR31212:SF4">
    <property type="entry name" value="ALPHA-KETOGLUTARATE-DEPENDENT DIOXYGENASE ALKB HOMOLOG 3"/>
    <property type="match status" value="1"/>
</dbReference>
<evidence type="ECO:0000313" key="3">
    <source>
        <dbReference type="EMBL" id="CAE8647978.1"/>
    </source>
</evidence>
<feature type="compositionally biased region" description="Polar residues" evidence="1">
    <location>
        <begin position="373"/>
        <end position="388"/>
    </location>
</feature>
<dbReference type="AlphaFoldDB" id="A0A813IB46"/>
<evidence type="ECO:0000259" key="2">
    <source>
        <dbReference type="PROSITE" id="PS51471"/>
    </source>
</evidence>
<feature type="compositionally biased region" description="Basic and acidic residues" evidence="1">
    <location>
        <begin position="392"/>
        <end position="402"/>
    </location>
</feature>
<name>A0A813IB46_POLGL</name>
<feature type="region of interest" description="Disordered" evidence="1">
    <location>
        <begin position="328"/>
        <end position="434"/>
    </location>
</feature>
<comment type="caution">
    <text evidence="3">The sequence shown here is derived from an EMBL/GenBank/DDBJ whole genome shotgun (WGS) entry which is preliminary data.</text>
</comment>
<dbReference type="PANTHER" id="PTHR31212">
    <property type="entry name" value="ALPHA-KETOGLUTARATE-DEPENDENT DIOXYGENASE ALKB HOMOLOG 3"/>
    <property type="match status" value="1"/>
</dbReference>
<dbReference type="SUPFAM" id="SSF51197">
    <property type="entry name" value="Clavaminate synthase-like"/>
    <property type="match status" value="1"/>
</dbReference>
<dbReference type="InterPro" id="IPR032854">
    <property type="entry name" value="ALKBH3"/>
</dbReference>
<organism evidence="3 4">
    <name type="scientific">Polarella glacialis</name>
    <name type="common">Dinoflagellate</name>
    <dbReference type="NCBI Taxonomy" id="89957"/>
    <lineage>
        <taxon>Eukaryota</taxon>
        <taxon>Sar</taxon>
        <taxon>Alveolata</taxon>
        <taxon>Dinophyceae</taxon>
        <taxon>Suessiales</taxon>
        <taxon>Suessiaceae</taxon>
        <taxon>Polarella</taxon>
    </lineage>
</organism>
<dbReference type="InterPro" id="IPR037151">
    <property type="entry name" value="AlkB-like_sf"/>
</dbReference>
<dbReference type="GO" id="GO:0006307">
    <property type="term" value="P:DNA alkylation repair"/>
    <property type="evidence" value="ECO:0007669"/>
    <property type="project" value="InterPro"/>
</dbReference>
<accession>A0A813IB46</accession>
<dbReference type="InterPro" id="IPR027450">
    <property type="entry name" value="AlkB-like"/>
</dbReference>
<evidence type="ECO:0000313" key="4">
    <source>
        <dbReference type="Proteomes" id="UP000626109"/>
    </source>
</evidence>
<feature type="compositionally biased region" description="Basic and acidic residues" evidence="1">
    <location>
        <begin position="412"/>
        <end position="425"/>
    </location>
</feature>
<dbReference type="GO" id="GO:0051213">
    <property type="term" value="F:dioxygenase activity"/>
    <property type="evidence" value="ECO:0007669"/>
    <property type="project" value="InterPro"/>
</dbReference>
<reference evidence="3" key="1">
    <citation type="submission" date="2021-02" db="EMBL/GenBank/DDBJ databases">
        <authorList>
            <person name="Dougan E. K."/>
            <person name="Rhodes N."/>
            <person name="Thang M."/>
            <person name="Chan C."/>
        </authorList>
    </citation>
    <scope>NUCLEOTIDE SEQUENCE</scope>
</reference>
<dbReference type="Gene3D" id="2.60.120.590">
    <property type="entry name" value="Alpha-ketoglutarate-dependent dioxygenase AlkB-like"/>
    <property type="match status" value="1"/>
</dbReference>
<dbReference type="Pfam" id="PF13532">
    <property type="entry name" value="2OG-FeII_Oxy_2"/>
    <property type="match status" value="1"/>
</dbReference>
<dbReference type="InterPro" id="IPR005123">
    <property type="entry name" value="Oxoglu/Fe-dep_dioxygenase_dom"/>
</dbReference>
<dbReference type="PROSITE" id="PS51471">
    <property type="entry name" value="FE2OG_OXY"/>
    <property type="match status" value="1"/>
</dbReference>
<gene>
    <name evidence="3" type="ORF">PGLA2088_LOCUS6157</name>
</gene>
<dbReference type="Proteomes" id="UP000626109">
    <property type="component" value="Unassembled WGS sequence"/>
</dbReference>
<evidence type="ECO:0000256" key="1">
    <source>
        <dbReference type="SAM" id="MobiDB-lite"/>
    </source>
</evidence>
<proteinExistence type="predicted"/>
<protein>
    <recommendedName>
        <fullName evidence="2">Fe2OG dioxygenase domain-containing protein</fullName>
    </recommendedName>
</protein>
<feature type="compositionally biased region" description="Basic and acidic residues" evidence="1">
    <location>
        <begin position="328"/>
        <end position="337"/>
    </location>
</feature>
<feature type="compositionally biased region" description="Polar residues" evidence="1">
    <location>
        <begin position="348"/>
        <end position="358"/>
    </location>
</feature>